<dbReference type="EMBL" id="JAWDJO010000119">
    <property type="protein sequence ID" value="KAL1892944.1"/>
    <property type="molecule type" value="Genomic_DNA"/>
</dbReference>
<sequence length="1036" mass="116483">MQRRLQRGLTAENSSVQPQFLIIKVAAATISYADVVFDDRLCEVSSFSSSDTSLLPDQDQDSEFDISAGSVVSTSHPDTPVFHHTPENTDSIQEETFSSELHAKSLMMAQLIPQVAPEKKRVKVYVLQNNDWYDKGTGFCTASYIQTEDSPEPQPQVYVKSEETPDTCLLSTIITKDDGFQKQQDTLIVWTDPPTGIDMALSFQEAEGCSMIWKFISSVKMTFPQDDKNIDGDLAMELVPSSVSLPTANLSELQDIDQTIRFLSSQQTSREGLSKFIMAEDYIPKLIVLFHEAEDLESLSDLHLLCNILKQIILLNDSFIIEQIVHDDCIIGVIGALEYDPDFSNQKANHRQWLNNQKRFREVVKIADSRIECKIHQTYRLQYLKDVVLARVLDDATFSILNSLIFYNQVAIVQHIQSEPEILSDLFSVFNPSSSLATRRRDAVIFIQQCCTIAKNIELTARASLYNNFIANGLLRVINYGLKHQDVSIRVGATDIMVSMIDHDPQLVRNTMYRQVADGQPPLTDNLIDILLTETDLSVKSQISDAIKVLLDTVTTSPSPACTQQIMRMNPEMANQLRQRQASEPLPQQEEFIKRFYLSSAERLFKPLMDVEKRKNMIFSLNEAALFGYLIDILIFFLRQHHLSKSFVFKHDFTIRLTRLFEAREKHLKLIPVRLVRHMLGMRQEFCLSHLISRDSFVPIFNLLRKTLPRDNLVSSACFDIFDYINREKIHNVAKYLVETHRDVMESDDLKKYHAFKTMCANYNASKGFTYPLPLTELDKIMASLFRPRQSPELVAATSEATEPMPTTDNEYWNASESEGDGDMIASVRSRSTSIMSGKPLVDYHSDEDSDENPDSENVEPGESIIELGAGSDDADDLISGEIDDYHQDGNEDLKNDVNHVADESTRENTPLAQGSPEDKITPEVSTPPRVLASEPTTPTSESPGTPPEQITLAPAERSSEKRRREEEDDSEFSTTISKRRLSSSSATSSVSVSSGVNILRRKTSFVTSPSTGASKIGMNVTQSPVTTGSGGSDTE</sequence>
<comment type="caution">
    <text evidence="6">The sequence shown here is derived from an EMBL/GenBank/DDBJ whole genome shotgun (WGS) entry which is preliminary data.</text>
</comment>
<feature type="compositionally biased region" description="Basic and acidic residues" evidence="3">
    <location>
        <begin position="884"/>
        <end position="907"/>
    </location>
</feature>
<gene>
    <name evidence="6" type="primary">PSY2</name>
    <name evidence="6" type="ORF">Cpir12675_004312</name>
</gene>
<evidence type="ECO:0000259" key="5">
    <source>
        <dbReference type="Pfam" id="PF22972"/>
    </source>
</evidence>
<feature type="region of interest" description="Disordered" evidence="3">
    <location>
        <begin position="837"/>
        <end position="1036"/>
    </location>
</feature>
<reference evidence="6 7" key="1">
    <citation type="journal article" date="2024" name="IMA Fungus">
        <title>IMA Genome - F19 : A genome assembly and annotation guide to empower mycologists, including annotated draft genome sequences of Ceratocystis pirilliformis, Diaporthe australafricana, Fusarium ophioides, Paecilomyces lecythidis, and Sporothrix stenoceras.</title>
        <authorList>
            <person name="Aylward J."/>
            <person name="Wilson A.M."/>
            <person name="Visagie C.M."/>
            <person name="Spraker J."/>
            <person name="Barnes I."/>
            <person name="Buitendag C."/>
            <person name="Ceriani C."/>
            <person name="Del Mar Angel L."/>
            <person name="du Plessis D."/>
            <person name="Fuchs T."/>
            <person name="Gasser K."/>
            <person name="Kramer D."/>
            <person name="Li W."/>
            <person name="Munsamy K."/>
            <person name="Piso A."/>
            <person name="Price J.L."/>
            <person name="Sonnekus B."/>
            <person name="Thomas C."/>
            <person name="van der Nest A."/>
            <person name="van Dijk A."/>
            <person name="van Heerden A."/>
            <person name="van Vuuren N."/>
            <person name="Yilmaz N."/>
            <person name="Duong T.A."/>
            <person name="van der Merwe N.A."/>
            <person name="Wingfield M.J."/>
            <person name="Wingfield B.D."/>
        </authorList>
    </citation>
    <scope>NUCLEOTIDE SEQUENCE [LARGE SCALE GENOMIC DNA]</scope>
    <source>
        <strain evidence="6 7">CMW 12675</strain>
    </source>
</reference>
<dbReference type="InterPro" id="IPR051137">
    <property type="entry name" value="PP4R3-like"/>
</dbReference>
<dbReference type="PANTHER" id="PTHR23318:SF0">
    <property type="entry name" value="SERINE_THREONINE-PROTEIN PHOSPHATASE 4 REGULATORY SUBUNIT 3"/>
    <property type="match status" value="1"/>
</dbReference>
<evidence type="ECO:0000256" key="1">
    <source>
        <dbReference type="ARBA" id="ARBA00004123"/>
    </source>
</evidence>
<evidence type="ECO:0000313" key="7">
    <source>
        <dbReference type="Proteomes" id="UP001583280"/>
    </source>
</evidence>
<feature type="compositionally biased region" description="Low complexity" evidence="3">
    <location>
        <begin position="973"/>
        <end position="995"/>
    </location>
</feature>
<feature type="domain" description="PP4R3 EVH1-like" evidence="5">
    <location>
        <begin position="119"/>
        <end position="220"/>
    </location>
</feature>
<evidence type="ECO:0000313" key="6">
    <source>
        <dbReference type="EMBL" id="KAL1892944.1"/>
    </source>
</evidence>
<keyword evidence="2" id="KW-0539">Nucleus</keyword>
<accession>A0ABR3YX31</accession>
<name>A0ABR3YX31_9PEZI</name>
<proteinExistence type="predicted"/>
<feature type="domain" description="Serine/threonine-protein phosphatase 4 regulatory subunit 3-like central" evidence="4">
    <location>
        <begin position="256"/>
        <end position="764"/>
    </location>
</feature>
<feature type="compositionally biased region" description="Low complexity" evidence="3">
    <location>
        <begin position="934"/>
        <end position="944"/>
    </location>
</feature>
<feature type="compositionally biased region" description="Acidic residues" evidence="3">
    <location>
        <begin position="848"/>
        <end position="860"/>
    </location>
</feature>
<feature type="compositionally biased region" description="Polar residues" evidence="3">
    <location>
        <begin position="1005"/>
        <end position="1028"/>
    </location>
</feature>
<feature type="compositionally biased region" description="Polar residues" evidence="3">
    <location>
        <begin position="799"/>
        <end position="817"/>
    </location>
</feature>
<protein>
    <submittedName>
        <fullName evidence="6">Platinum sensitivity protein</fullName>
    </submittedName>
</protein>
<evidence type="ECO:0000256" key="2">
    <source>
        <dbReference type="ARBA" id="ARBA00023242"/>
    </source>
</evidence>
<dbReference type="PANTHER" id="PTHR23318">
    <property type="entry name" value="ATP SYNTHASE GAMMA-RELATED"/>
    <property type="match status" value="1"/>
</dbReference>
<dbReference type="Proteomes" id="UP001583280">
    <property type="component" value="Unassembled WGS sequence"/>
</dbReference>
<comment type="subcellular location">
    <subcellularLocation>
        <location evidence="1">Nucleus</location>
    </subcellularLocation>
</comment>
<dbReference type="Gene3D" id="2.30.29.30">
    <property type="entry name" value="Pleckstrin-homology domain (PH domain)/Phosphotyrosine-binding domain (PTB)"/>
    <property type="match status" value="1"/>
</dbReference>
<keyword evidence="7" id="KW-1185">Reference proteome</keyword>
<feature type="compositionally biased region" description="Acidic residues" evidence="3">
    <location>
        <begin position="873"/>
        <end position="883"/>
    </location>
</feature>
<organism evidence="6 7">
    <name type="scientific">Ceratocystis pirilliformis</name>
    <dbReference type="NCBI Taxonomy" id="259994"/>
    <lineage>
        <taxon>Eukaryota</taxon>
        <taxon>Fungi</taxon>
        <taxon>Dikarya</taxon>
        <taxon>Ascomycota</taxon>
        <taxon>Pezizomycotina</taxon>
        <taxon>Sordariomycetes</taxon>
        <taxon>Hypocreomycetidae</taxon>
        <taxon>Microascales</taxon>
        <taxon>Ceratocystidaceae</taxon>
        <taxon>Ceratocystis</taxon>
    </lineage>
</organism>
<dbReference type="Pfam" id="PF22972">
    <property type="entry name" value="EVH1_PP4R3"/>
    <property type="match status" value="1"/>
</dbReference>
<dbReference type="InterPro" id="IPR055236">
    <property type="entry name" value="EVH1_PP4R3"/>
</dbReference>
<evidence type="ECO:0000259" key="4">
    <source>
        <dbReference type="Pfam" id="PF04802"/>
    </source>
</evidence>
<dbReference type="Pfam" id="PF04802">
    <property type="entry name" value="PP4R3"/>
    <property type="match status" value="1"/>
</dbReference>
<dbReference type="SUPFAM" id="SSF50729">
    <property type="entry name" value="PH domain-like"/>
    <property type="match status" value="1"/>
</dbReference>
<feature type="region of interest" description="Disordered" evidence="3">
    <location>
        <begin position="794"/>
        <end position="821"/>
    </location>
</feature>
<evidence type="ECO:0000256" key="3">
    <source>
        <dbReference type="SAM" id="MobiDB-lite"/>
    </source>
</evidence>
<dbReference type="InterPro" id="IPR006887">
    <property type="entry name" value="P4R3-like_central_dom"/>
</dbReference>
<dbReference type="InterPro" id="IPR011993">
    <property type="entry name" value="PH-like_dom_sf"/>
</dbReference>